<comment type="caution">
    <text evidence="9">Lacks conserved residue(s) required for the propagation of feature annotation.</text>
</comment>
<evidence type="ECO:0000256" key="2">
    <source>
        <dbReference type="ARBA" id="ARBA00022795"/>
    </source>
</evidence>
<reference evidence="11" key="1">
    <citation type="journal article" date="2019" name="Int. J. Syst. Evol. Microbiol.">
        <title>The Global Catalogue of Microorganisms (GCM) 10K type strain sequencing project: providing services to taxonomists for standard genome sequencing and annotation.</title>
        <authorList>
            <consortium name="The Broad Institute Genomics Platform"/>
            <consortium name="The Broad Institute Genome Sequencing Center for Infectious Disease"/>
            <person name="Wu L."/>
            <person name="Ma J."/>
        </authorList>
    </citation>
    <scope>NUCLEOTIDE SEQUENCE [LARGE SCALE GENOMIC DNA]</scope>
    <source>
        <strain evidence="11">SHR3</strain>
    </source>
</reference>
<dbReference type="Pfam" id="PF05247">
    <property type="entry name" value="FlhD"/>
    <property type="match status" value="1"/>
</dbReference>
<protein>
    <recommendedName>
        <fullName evidence="9">Flagellar transcriptional regulator FlhD</fullName>
    </recommendedName>
</protein>
<comment type="caution">
    <text evidence="10">The sequence shown here is derived from an EMBL/GenBank/DDBJ whole genome shotgun (WGS) entry which is preliminary data.</text>
</comment>
<evidence type="ECO:0000313" key="11">
    <source>
        <dbReference type="Proteomes" id="UP001595974"/>
    </source>
</evidence>
<sequence>MSRPDFQVEIRELNLAYLMLAQQMLRSDRATALYRLGIGEKFADLICDLSAAKLVKLASNQMLMPCFRFDDADLARLMSGEGRDAASASLHAAIIAAGRAAEEAA</sequence>
<evidence type="ECO:0000256" key="5">
    <source>
        <dbReference type="ARBA" id="ARBA00023157"/>
    </source>
</evidence>
<proteinExistence type="inferred from homology"/>
<keyword evidence="2 9" id="KW-1005">Bacterial flagellum biogenesis</keyword>
<keyword evidence="5" id="KW-1015">Disulfide bond</keyword>
<evidence type="ECO:0000256" key="3">
    <source>
        <dbReference type="ARBA" id="ARBA00023015"/>
    </source>
</evidence>
<organism evidence="10 11">
    <name type="scientific">Thauera sinica</name>
    <dbReference type="NCBI Taxonomy" id="2665146"/>
    <lineage>
        <taxon>Bacteria</taxon>
        <taxon>Pseudomonadati</taxon>
        <taxon>Pseudomonadota</taxon>
        <taxon>Betaproteobacteria</taxon>
        <taxon>Rhodocyclales</taxon>
        <taxon>Zoogloeaceae</taxon>
        <taxon>Thauera</taxon>
    </lineage>
</organism>
<comment type="function">
    <text evidence="8 9">Functions in complex with FlhC as a master transcriptional regulator that regulates transcription of several flagellar and non-flagellar operons by binding to their promoter region. Activates expression of class 2 flagellar genes, including fliA, which is a flagellum-specific sigma factor that turns on the class 3 genes. Also regulates genes whose products function in a variety of physiological pathways.</text>
</comment>
<keyword evidence="3 9" id="KW-0805">Transcription regulation</keyword>
<gene>
    <name evidence="9 10" type="primary">flhD</name>
    <name evidence="10" type="ORF">ACFPTN_03200</name>
</gene>
<comment type="domain">
    <text evidence="9">The C-terminal region contains a putative helix-turn-helix (HTH) motif, suggesting that this region may bind DNA.</text>
</comment>
<evidence type="ECO:0000256" key="1">
    <source>
        <dbReference type="ARBA" id="ARBA00022490"/>
    </source>
</evidence>
<evidence type="ECO:0000256" key="9">
    <source>
        <dbReference type="HAMAP-Rule" id="MF_00725"/>
    </source>
</evidence>
<evidence type="ECO:0000256" key="8">
    <source>
        <dbReference type="ARBA" id="ARBA00025431"/>
    </source>
</evidence>
<dbReference type="InterPro" id="IPR036194">
    <property type="entry name" value="FlhD_sf"/>
</dbReference>
<dbReference type="InterPro" id="IPR023559">
    <property type="entry name" value="Flagellar_FlhD"/>
</dbReference>
<keyword evidence="10" id="KW-0966">Cell projection</keyword>
<keyword evidence="1 9" id="KW-0963">Cytoplasm</keyword>
<evidence type="ECO:0000256" key="7">
    <source>
        <dbReference type="ARBA" id="ARBA00023163"/>
    </source>
</evidence>
<evidence type="ECO:0000256" key="6">
    <source>
        <dbReference type="ARBA" id="ARBA00023159"/>
    </source>
</evidence>
<dbReference type="Proteomes" id="UP001595974">
    <property type="component" value="Unassembled WGS sequence"/>
</dbReference>
<keyword evidence="6 9" id="KW-0010">Activator</keyword>
<dbReference type="SUPFAM" id="SSF63592">
    <property type="entry name" value="Flagellar transcriptional activator FlhD"/>
    <property type="match status" value="1"/>
</dbReference>
<keyword evidence="10" id="KW-0282">Flagellum</keyword>
<evidence type="ECO:0000256" key="4">
    <source>
        <dbReference type="ARBA" id="ARBA00023125"/>
    </source>
</evidence>
<dbReference type="EMBL" id="JBHSOG010000010">
    <property type="protein sequence ID" value="MFC5768370.1"/>
    <property type="molecule type" value="Genomic_DNA"/>
</dbReference>
<comment type="similarity">
    <text evidence="9">Belongs to the FlhD family.</text>
</comment>
<dbReference type="RefSeq" id="WP_096448585.1">
    <property type="nucleotide sequence ID" value="NZ_JBHSOG010000010.1"/>
</dbReference>
<accession>A0ABW1AMG8</accession>
<keyword evidence="4 9" id="KW-0238">DNA-binding</keyword>
<dbReference type="HAMAP" id="MF_00725">
    <property type="entry name" value="FlhD"/>
    <property type="match status" value="1"/>
</dbReference>
<keyword evidence="10" id="KW-0969">Cilium</keyword>
<name>A0ABW1AMG8_9RHOO</name>
<keyword evidence="7 9" id="KW-0804">Transcription</keyword>
<evidence type="ECO:0000313" key="10">
    <source>
        <dbReference type="EMBL" id="MFC5768370.1"/>
    </source>
</evidence>
<keyword evidence="11" id="KW-1185">Reference proteome</keyword>
<dbReference type="Gene3D" id="1.10.4000.10">
    <property type="entry name" value="Flagellar transcriptional activator FlhD"/>
    <property type="match status" value="1"/>
</dbReference>
<dbReference type="NCBIfam" id="NF002783">
    <property type="entry name" value="PRK02909.1-1"/>
    <property type="match status" value="1"/>
</dbReference>
<comment type="subcellular location">
    <subcellularLocation>
        <location evidence="9">Cytoplasm</location>
    </subcellularLocation>
</comment>
<comment type="subunit">
    <text evidence="9">Homodimer; disulfide-linked. Forms a heterohexamer composed of two FlhC and four FlhD subunits. Each FlhC binds a FlhD dimer, forming a heterotrimer, and a hexamer assembles by dimerization of two heterotrimers.</text>
</comment>